<evidence type="ECO:0000256" key="7">
    <source>
        <dbReference type="ARBA" id="ARBA00023136"/>
    </source>
</evidence>
<keyword evidence="3" id="KW-0547">Nucleotide-binding</keyword>
<dbReference type="Proteomes" id="UP000261540">
    <property type="component" value="Unplaced"/>
</dbReference>
<keyword evidence="4" id="KW-0067">ATP-binding</keyword>
<dbReference type="GeneTree" id="ENSGT00940000159531"/>
<reference evidence="9" key="2">
    <citation type="submission" date="2025-09" db="UniProtKB">
        <authorList>
            <consortium name="Ensembl"/>
        </authorList>
    </citation>
    <scope>IDENTIFICATION</scope>
</reference>
<evidence type="ECO:0000256" key="4">
    <source>
        <dbReference type="ARBA" id="ARBA00022840"/>
    </source>
</evidence>
<dbReference type="FunFam" id="2.70.150.10:FF:000022">
    <property type="entry name" value="Phospholipid-transporting ATPase"/>
    <property type="match status" value="1"/>
</dbReference>
<dbReference type="InterPro" id="IPR023214">
    <property type="entry name" value="HAD_sf"/>
</dbReference>
<dbReference type="InterPro" id="IPR023299">
    <property type="entry name" value="ATPase_P-typ_cyto_dom_N"/>
</dbReference>
<dbReference type="FunFam" id="3.40.50.1000:FF:000001">
    <property type="entry name" value="Phospholipid-transporting ATPase IC"/>
    <property type="match status" value="1"/>
</dbReference>
<evidence type="ECO:0000256" key="1">
    <source>
        <dbReference type="ARBA" id="ARBA00004141"/>
    </source>
</evidence>
<dbReference type="Gene3D" id="3.40.50.1000">
    <property type="entry name" value="HAD superfamily/HAD-like"/>
    <property type="match status" value="1"/>
</dbReference>
<dbReference type="AlphaFoldDB" id="A0A3B3R740"/>
<keyword evidence="10" id="KW-1185">Reference proteome</keyword>
<keyword evidence="5" id="KW-1278">Translocase</keyword>
<dbReference type="InterPro" id="IPR023298">
    <property type="entry name" value="ATPase_P-typ_TM_dom_sf"/>
</dbReference>
<dbReference type="FunFam" id="1.20.1110.10:FF:000006">
    <property type="entry name" value="Phospholipid-transporting ATPase"/>
    <property type="match status" value="1"/>
</dbReference>
<dbReference type="PANTHER" id="PTHR24092:SF79">
    <property type="entry name" value="PHOSPHOLIPID-TRANSPORTING ATPASE VB"/>
    <property type="match status" value="1"/>
</dbReference>
<evidence type="ECO:0000256" key="2">
    <source>
        <dbReference type="ARBA" id="ARBA00022692"/>
    </source>
</evidence>
<dbReference type="Gene3D" id="2.70.150.10">
    <property type="entry name" value="Calcium-transporting ATPase, cytoplasmic transduction domain A"/>
    <property type="match status" value="1"/>
</dbReference>
<feature type="domain" description="P-type ATPase N-terminal" evidence="8">
    <location>
        <begin position="41"/>
        <end position="96"/>
    </location>
</feature>
<reference evidence="9" key="1">
    <citation type="submission" date="2025-08" db="UniProtKB">
        <authorList>
            <consortium name="Ensembl"/>
        </authorList>
    </citation>
    <scope>IDENTIFICATION</scope>
</reference>
<evidence type="ECO:0000256" key="6">
    <source>
        <dbReference type="ARBA" id="ARBA00022989"/>
    </source>
</evidence>
<dbReference type="SUPFAM" id="SSF81653">
    <property type="entry name" value="Calcium ATPase, transduction domain A"/>
    <property type="match status" value="1"/>
</dbReference>
<accession>A0A3B3R740</accession>
<sequence length="509" mass="57236">MWLRDLLTRVIPGWRGKTEGEETVRTLESNLPFEDLGRKAQPNRRYADNSIKTNKYTLWSFIPMNLFEQFHRIANIYFVAIAALNFVPIVNAFEPGVALIPICIILSITAVKDAWEDFRRYQADKELNNTPCLIYSRYCDFVLKCWKDVRVGDFVKVVCNEVIPADILLLNTSDPNGVCHMETANLDGETNLKQRQVVRGFANCSFQPEHFGGTVVCEKPNKNLTHFKGYLAMPEKKKIGFGRESLLLRGCTMRNTDSAAGIVVYAGTPSATASGFHLRPPPQVSASGLHLWLLRSASLHIGQYFWLGTFPSTPPFVPPDSSNVYIPPSLSGFYMFFTMIILLQVDFTLGQIFFITNDVDLYDEETDSRVQCRALNITEDLGQIQYVFSDKTGTLTENKMVFRRCSIMGTEYCHKENGEPPSLCMIGCPKERHFTSVFPSMVLGDPQMVHGLLLAEVTLSPHSDVAFSSPLVSHCHGQCKRYRRASLWRRCSAPLRAGGAVSLSGQKVQ</sequence>
<keyword evidence="2" id="KW-0812">Transmembrane</keyword>
<keyword evidence="6" id="KW-1133">Transmembrane helix</keyword>
<dbReference type="GO" id="GO:0140326">
    <property type="term" value="F:ATPase-coupled intramembrane lipid transporter activity"/>
    <property type="evidence" value="ECO:0007669"/>
    <property type="project" value="TreeGrafter"/>
</dbReference>
<dbReference type="PROSITE" id="PS00154">
    <property type="entry name" value="ATPASE_E1_E2"/>
    <property type="match status" value="1"/>
</dbReference>
<dbReference type="InterPro" id="IPR032631">
    <property type="entry name" value="P-type_ATPase_N"/>
</dbReference>
<comment type="subcellular location">
    <subcellularLocation>
        <location evidence="1">Membrane</location>
        <topology evidence="1">Multi-pass membrane protein</topology>
    </subcellularLocation>
</comment>
<evidence type="ECO:0000256" key="5">
    <source>
        <dbReference type="ARBA" id="ARBA00022967"/>
    </source>
</evidence>
<dbReference type="PANTHER" id="PTHR24092">
    <property type="entry name" value="PROBABLE PHOSPHOLIPID-TRANSPORTING ATPASE"/>
    <property type="match status" value="1"/>
</dbReference>
<dbReference type="GO" id="GO:0005886">
    <property type="term" value="C:plasma membrane"/>
    <property type="evidence" value="ECO:0007669"/>
    <property type="project" value="TreeGrafter"/>
</dbReference>
<dbReference type="SUPFAM" id="SSF56784">
    <property type="entry name" value="HAD-like"/>
    <property type="match status" value="1"/>
</dbReference>
<dbReference type="InterPro" id="IPR036412">
    <property type="entry name" value="HAD-like_sf"/>
</dbReference>
<dbReference type="Gene3D" id="3.40.1110.10">
    <property type="entry name" value="Calcium-transporting ATPase, cytoplasmic domain N"/>
    <property type="match status" value="1"/>
</dbReference>
<dbReference type="Ensembl" id="ENSPKIT00000038622.1">
    <property type="protein sequence ID" value="ENSPKIP00000014183.1"/>
    <property type="gene ID" value="ENSPKIG00000001296.1"/>
</dbReference>
<evidence type="ECO:0000259" key="8">
    <source>
        <dbReference type="Pfam" id="PF16209"/>
    </source>
</evidence>
<name>A0A3B3R740_9TELE</name>
<proteinExistence type="predicted"/>
<dbReference type="Gene3D" id="1.20.1110.10">
    <property type="entry name" value="Calcium-transporting ATPase, transmembrane domain"/>
    <property type="match status" value="1"/>
</dbReference>
<keyword evidence="7" id="KW-0472">Membrane</keyword>
<dbReference type="InterPro" id="IPR008250">
    <property type="entry name" value="ATPase_P-typ_transduc_dom_A_sf"/>
</dbReference>
<dbReference type="SUPFAM" id="SSF81665">
    <property type="entry name" value="Calcium ATPase, transmembrane domain M"/>
    <property type="match status" value="1"/>
</dbReference>
<dbReference type="GO" id="GO:0045332">
    <property type="term" value="P:phospholipid translocation"/>
    <property type="evidence" value="ECO:0007669"/>
    <property type="project" value="TreeGrafter"/>
</dbReference>
<protein>
    <submittedName>
        <fullName evidence="9">ATPase phospholipid transporting 10B (putative)</fullName>
    </submittedName>
</protein>
<evidence type="ECO:0000313" key="10">
    <source>
        <dbReference type="Proteomes" id="UP000261540"/>
    </source>
</evidence>
<dbReference type="GO" id="GO:0005524">
    <property type="term" value="F:ATP binding"/>
    <property type="evidence" value="ECO:0007669"/>
    <property type="project" value="UniProtKB-KW"/>
</dbReference>
<dbReference type="Pfam" id="PF16209">
    <property type="entry name" value="PhoLip_ATPase_N"/>
    <property type="match status" value="1"/>
</dbReference>
<evidence type="ECO:0000313" key="9">
    <source>
        <dbReference type="Ensembl" id="ENSPKIP00000014183.1"/>
    </source>
</evidence>
<evidence type="ECO:0000256" key="3">
    <source>
        <dbReference type="ARBA" id="ARBA00022741"/>
    </source>
</evidence>
<dbReference type="InterPro" id="IPR018303">
    <property type="entry name" value="ATPase_P-typ_P_site"/>
</dbReference>
<organism evidence="9 10">
    <name type="scientific">Paramormyrops kingsleyae</name>
    <dbReference type="NCBI Taxonomy" id="1676925"/>
    <lineage>
        <taxon>Eukaryota</taxon>
        <taxon>Metazoa</taxon>
        <taxon>Chordata</taxon>
        <taxon>Craniata</taxon>
        <taxon>Vertebrata</taxon>
        <taxon>Euteleostomi</taxon>
        <taxon>Actinopterygii</taxon>
        <taxon>Neopterygii</taxon>
        <taxon>Teleostei</taxon>
        <taxon>Osteoglossocephala</taxon>
        <taxon>Osteoglossomorpha</taxon>
        <taxon>Osteoglossiformes</taxon>
        <taxon>Mormyridae</taxon>
        <taxon>Paramormyrops</taxon>
    </lineage>
</organism>